<dbReference type="Proteomes" id="UP000253426">
    <property type="component" value="Unassembled WGS sequence"/>
</dbReference>
<sequence length="208" mass="22954">MMFRRPQCLREQGFTWVEFLVVVAAIAILAALTLGGFRGYPDPSERNRTVTVHAVIKAGLEQYHERHGDYPEPRTPEATIRLASQDIRVGGARTLYQALTGDGDSEIKLTSSRGNVSDGKISDGEMQRVINGELMVMKNCVVTGPDGCYLADGWKRPMQYVKGGASDSINSTYDLWSFGPKGTSNGGGLHDVESRRSVETTARWIKNW</sequence>
<reference evidence="1 2" key="1">
    <citation type="submission" date="2018-06" db="EMBL/GenBank/DDBJ databases">
        <title>Genomic Encyclopedia of Type Strains, Phase IV (KMG-IV): sequencing the most valuable type-strain genomes for metagenomic binning, comparative biology and taxonomic classification.</title>
        <authorList>
            <person name="Goeker M."/>
        </authorList>
    </citation>
    <scope>NUCLEOTIDE SEQUENCE [LARGE SCALE GENOMIC DNA]</scope>
    <source>
        <strain evidence="1 2">DSM 25532</strain>
    </source>
</reference>
<evidence type="ECO:0000313" key="1">
    <source>
        <dbReference type="EMBL" id="RBP47790.1"/>
    </source>
</evidence>
<evidence type="ECO:0000313" key="2">
    <source>
        <dbReference type="Proteomes" id="UP000253426"/>
    </source>
</evidence>
<accession>A0A366HVA3</accession>
<comment type="caution">
    <text evidence="1">The sequence shown here is derived from an EMBL/GenBank/DDBJ whole genome shotgun (WGS) entry which is preliminary data.</text>
</comment>
<dbReference type="SUPFAM" id="SSF54523">
    <property type="entry name" value="Pili subunits"/>
    <property type="match status" value="1"/>
</dbReference>
<gene>
    <name evidence="1" type="ORF">DES53_101589</name>
</gene>
<proteinExistence type="predicted"/>
<keyword evidence="2" id="KW-1185">Reference proteome</keyword>
<dbReference type="InterPro" id="IPR012902">
    <property type="entry name" value="N_methyl_site"/>
</dbReference>
<dbReference type="NCBIfam" id="TIGR02532">
    <property type="entry name" value="IV_pilin_GFxxxE"/>
    <property type="match status" value="1"/>
</dbReference>
<dbReference type="InterPro" id="IPR045584">
    <property type="entry name" value="Pilin-like"/>
</dbReference>
<dbReference type="OrthoDB" id="191807at2"/>
<name>A0A366HVA3_9BACT</name>
<protein>
    <submittedName>
        <fullName evidence="1">Prepilin-type N-terminal cleavage/methylation domain-containing protein</fullName>
    </submittedName>
</protein>
<dbReference type="RefSeq" id="WP_113956699.1">
    <property type="nucleotide sequence ID" value="NZ_QNRR01000001.1"/>
</dbReference>
<dbReference type="Gene3D" id="3.30.700.10">
    <property type="entry name" value="Glycoprotein, Type 4 Pilin"/>
    <property type="match status" value="1"/>
</dbReference>
<dbReference type="AlphaFoldDB" id="A0A366HVA3"/>
<dbReference type="EMBL" id="QNRR01000001">
    <property type="protein sequence ID" value="RBP47790.1"/>
    <property type="molecule type" value="Genomic_DNA"/>
</dbReference>
<organism evidence="1 2">
    <name type="scientific">Roseimicrobium gellanilyticum</name>
    <dbReference type="NCBI Taxonomy" id="748857"/>
    <lineage>
        <taxon>Bacteria</taxon>
        <taxon>Pseudomonadati</taxon>
        <taxon>Verrucomicrobiota</taxon>
        <taxon>Verrucomicrobiia</taxon>
        <taxon>Verrucomicrobiales</taxon>
        <taxon>Verrucomicrobiaceae</taxon>
        <taxon>Roseimicrobium</taxon>
    </lineage>
</organism>